<feature type="domain" description="Carbamoyltransferase C-terminal" evidence="3">
    <location>
        <begin position="349"/>
        <end position="519"/>
    </location>
</feature>
<organism evidence="4">
    <name type="scientific">sediment metagenome</name>
    <dbReference type="NCBI Taxonomy" id="749907"/>
    <lineage>
        <taxon>unclassified sequences</taxon>
        <taxon>metagenomes</taxon>
        <taxon>ecological metagenomes</taxon>
    </lineage>
</organism>
<dbReference type="EMBL" id="ADZX01000413">
    <property type="protein sequence ID" value="EFK96736.1"/>
    <property type="molecule type" value="Genomic_DNA"/>
</dbReference>
<gene>
    <name evidence="4" type="ORF">LDC_1232</name>
</gene>
<evidence type="ECO:0000259" key="2">
    <source>
        <dbReference type="Pfam" id="PF02543"/>
    </source>
</evidence>
<comment type="caution">
    <text evidence="4">The sequence shown here is derived from an EMBL/GenBank/DDBJ whole genome shotgun (WGS) entry which is preliminary data.</text>
</comment>
<keyword evidence="4" id="KW-0808">Transferase</keyword>
<proteinExistence type="inferred from homology"/>
<dbReference type="Pfam" id="PF16861">
    <property type="entry name" value="Carbam_trans_C"/>
    <property type="match status" value="1"/>
</dbReference>
<dbReference type="InterPro" id="IPR043129">
    <property type="entry name" value="ATPase_NBD"/>
</dbReference>
<dbReference type="InterPro" id="IPR038152">
    <property type="entry name" value="Carbam_trans_C_sf"/>
</dbReference>
<dbReference type="Pfam" id="PF02543">
    <property type="entry name" value="Carbam_trans_N"/>
    <property type="match status" value="1"/>
</dbReference>
<evidence type="ECO:0000256" key="1">
    <source>
        <dbReference type="ARBA" id="ARBA00006129"/>
    </source>
</evidence>
<dbReference type="GO" id="GO:0016740">
    <property type="term" value="F:transferase activity"/>
    <property type="evidence" value="ECO:0007669"/>
    <property type="project" value="UniProtKB-KW"/>
</dbReference>
<reference evidence="4" key="1">
    <citation type="submission" date="2010-07" db="EMBL/GenBank/DDBJ databases">
        <authorList>
            <consortium name="CONSOLIDER consortium CSD2007-00005"/>
            <person name="Guazzaroni M.-E."/>
            <person name="Richter M."/>
            <person name="Garcia-Salamanca A."/>
            <person name="Yarza P."/>
            <person name="Ferrer M."/>
        </authorList>
    </citation>
    <scope>NUCLEOTIDE SEQUENCE</scope>
</reference>
<dbReference type="Gene3D" id="3.30.420.40">
    <property type="match status" value="2"/>
</dbReference>
<reference evidence="4" key="2">
    <citation type="journal article" date="2011" name="Microb. Ecol.">
        <title>Taxonomic and Functional Metagenomic Profiling of the Microbial Community in the Anoxic Sediment of a Sub-saline Shallow Lake (Laguna de Carrizo, Central Spain).</title>
        <authorList>
            <person name="Ferrer M."/>
            <person name="Guazzaroni M.E."/>
            <person name="Richter M."/>
            <person name="Garcia-Salamanca A."/>
            <person name="Yarza P."/>
            <person name="Suarez-Suarez A."/>
            <person name="Solano J."/>
            <person name="Alcaide M."/>
            <person name="van Dillewijn P."/>
            <person name="Molina-Henares M.A."/>
            <person name="Lopez-Cortes N."/>
            <person name="Al-Ramahi Y."/>
            <person name="Guerrero C."/>
            <person name="Acosta A."/>
            <person name="de Eugenio L.I."/>
            <person name="Martinez V."/>
            <person name="Marques S."/>
            <person name="Rojo F."/>
            <person name="Santero E."/>
            <person name="Genilloud O."/>
            <person name="Perez-Perez J."/>
            <person name="Rossello-Mora R."/>
            <person name="Ramos J.L."/>
        </authorList>
    </citation>
    <scope>NUCLEOTIDE SEQUENCE</scope>
</reference>
<comment type="similarity">
    <text evidence="1">Belongs to the NodU/CmcH family.</text>
</comment>
<protein>
    <submittedName>
        <fullName evidence="4">Carbamoyltransferase family protein</fullName>
    </submittedName>
</protein>
<dbReference type="InterPro" id="IPR003696">
    <property type="entry name" value="Carbtransf_dom"/>
</dbReference>
<feature type="domain" description="Carbamoyltransferase" evidence="2">
    <location>
        <begin position="74"/>
        <end position="300"/>
    </location>
</feature>
<dbReference type="SUPFAM" id="SSF53067">
    <property type="entry name" value="Actin-like ATPase domain"/>
    <property type="match status" value="1"/>
</dbReference>
<dbReference type="InterPro" id="IPR031730">
    <property type="entry name" value="Carbam_trans_C"/>
</dbReference>
<dbReference type="PANTHER" id="PTHR34847">
    <property type="entry name" value="NODULATION PROTEIN U"/>
    <property type="match status" value="1"/>
</dbReference>
<dbReference type="AlphaFoldDB" id="D9PI76"/>
<dbReference type="Gene3D" id="3.90.870.20">
    <property type="entry name" value="Carbamoyltransferase, C-terminal domain"/>
    <property type="match status" value="1"/>
</dbReference>
<dbReference type="InterPro" id="IPR051338">
    <property type="entry name" value="NodU/CmcH_Carbamoyltrnsfr"/>
</dbReference>
<dbReference type="PANTHER" id="PTHR34847:SF1">
    <property type="entry name" value="NODULATION PROTEIN U"/>
    <property type="match status" value="1"/>
</dbReference>
<sequence length="520" mass="57576">MKGGEIIAAVEEERINRIKYAPGQLPELAIREALKIGGISMNDVDIIATHGETWGDDFGFWLIDYIKYNFGHCPEIRRINHHDAHAASAFYASGFDKAMIITVDASGDGVSAQFSVGQDGMITLKDRINRPDSLGIFYSAMTQYCGFRRDSDEYKLMGLAAYGNPDRYDLSDFLSFGKGRITLNTEYLKPIKPGQSQPVRQNMAFSDKLIEKLGPKRLKHEPITQHYMDVAASAQKLLEQALVDMVTHFHKETGLEKLCMAGGVALNCMANKHLMNLPFIDDIFIQPAAGDAGVSLGAAMWTAVENGFRVKALKHVFLGSSFTNDEIEKSLKGIGISYKRLNNPAIYAAEMIAGNKIIGWFQGATEFGPRALGNRSILSNPAQPDMKAVLNAKIKHREPFRPFAPSLIVEDTDIFFSGKKKESPFMTINYDAKKGVEQKIPSVVHEDGTSRIQTVSRSENPLYYELLTEMKRLTGMGVVVNTSFNVDMQPIVNTPEEAVSTFFGCGMDALIIGSFLVEKK</sequence>
<accession>D9PI76</accession>
<dbReference type="CDD" id="cd24098">
    <property type="entry name" value="ASKHA_NBD_TobZ_N"/>
    <property type="match status" value="1"/>
</dbReference>
<name>D9PI76_9ZZZZ</name>
<evidence type="ECO:0000259" key="3">
    <source>
        <dbReference type="Pfam" id="PF16861"/>
    </source>
</evidence>
<evidence type="ECO:0000313" key="4">
    <source>
        <dbReference type="EMBL" id="EFK96736.1"/>
    </source>
</evidence>